<dbReference type="InterPro" id="IPR013783">
    <property type="entry name" value="Ig-like_fold"/>
</dbReference>
<proteinExistence type="predicted"/>
<dbReference type="OrthoDB" id="253051at2"/>
<feature type="domain" description="Cellulose-binding Sde182 C-terminal" evidence="3">
    <location>
        <begin position="416"/>
        <end position="512"/>
    </location>
</feature>
<dbReference type="InterPro" id="IPR036452">
    <property type="entry name" value="Ribo_hydro-like"/>
</dbReference>
<keyword evidence="5" id="KW-1185">Reference proteome</keyword>
<evidence type="ECO:0000259" key="2">
    <source>
        <dbReference type="Pfam" id="PF07632"/>
    </source>
</evidence>
<evidence type="ECO:0000256" key="1">
    <source>
        <dbReference type="SAM" id="SignalP"/>
    </source>
</evidence>
<gene>
    <name evidence="4" type="ORF">HA50_23430</name>
</gene>
<dbReference type="STRING" id="55209.HA50_23430"/>
<dbReference type="Gene3D" id="3.90.245.10">
    <property type="entry name" value="Ribonucleoside hydrolase-like"/>
    <property type="match status" value="1"/>
</dbReference>
<dbReference type="GO" id="GO:0016799">
    <property type="term" value="F:hydrolase activity, hydrolyzing N-glycosyl compounds"/>
    <property type="evidence" value="ECO:0007669"/>
    <property type="project" value="InterPro"/>
</dbReference>
<dbReference type="Pfam" id="PF21027">
    <property type="entry name" value="Sde0182_C"/>
    <property type="match status" value="1"/>
</dbReference>
<dbReference type="EMBL" id="MLJI01000002">
    <property type="protein sequence ID" value="ORM89571.1"/>
    <property type="molecule type" value="Genomic_DNA"/>
</dbReference>
<keyword evidence="1" id="KW-0732">Signal</keyword>
<feature type="signal peptide" evidence="1">
    <location>
        <begin position="1"/>
        <end position="29"/>
    </location>
</feature>
<dbReference type="RefSeq" id="WP_084879289.1">
    <property type="nucleotide sequence ID" value="NZ_JAGGMY010000002.1"/>
</dbReference>
<evidence type="ECO:0000313" key="4">
    <source>
        <dbReference type="EMBL" id="ORM89571.1"/>
    </source>
</evidence>
<dbReference type="Gene3D" id="2.60.40.10">
    <property type="entry name" value="Immunoglobulins"/>
    <property type="match status" value="1"/>
</dbReference>
<comment type="caution">
    <text evidence="4">The sequence shown here is derived from an EMBL/GenBank/DDBJ whole genome shotgun (WGS) entry which is preliminary data.</text>
</comment>
<protein>
    <recommendedName>
        <fullName evidence="6">DUF1593 domain-containing protein</fullName>
    </recommendedName>
</protein>
<dbReference type="Pfam" id="PF07632">
    <property type="entry name" value="Sde182_NH-like"/>
    <property type="match status" value="1"/>
</dbReference>
<dbReference type="AlphaFoldDB" id="A0A1X1EKX0"/>
<dbReference type="InterPro" id="IPR048527">
    <property type="entry name" value="Sde182_C"/>
</dbReference>
<sequence>MKKFALKSGAGCLAVVALLSSASLTPALAAENSYAAQAGKVIPLQDKPRVFVLTDIGNEPDDQMSLTRFLLYANELNIEGIVATTSTWQRNVVHPDMIKLVLGHYQQVQPNLLKHDKNYPDFATLSQRVASGQAAYGMAATGDGKATAGSNLLLKAIQNSTNPAKPLYISLWGGANTLAQALIDLKKNATPDTIDSLTRNLIVYSISDQDDAGYWIRSQFPQITYIVDPSTENGEDYARATWTGISGDRYYRNAPGADFTTVSQSWLDKHIRGKGPMGKGYLQYAFIMEGDTPAFLGLIRNGLNSDMNPGWGGWGGRYIMRQPHGETRPIWTSGGDFFPGNPNGADTVKGTDGKLYTSNQATIWRWREDFQHDFAARMDWTIRDYAHANHAPIAVVNGKTGFDNIAITLKAGEQTELDASQSSDPDKNRISWHWQTYPEATSAISSQVPVTEVKGVRGEEMLSTPEAVTLLQSEGSKVAVKANHPGTEHIILTVKDNGSPSLVSYRRIIVTVN</sequence>
<organism evidence="4 5">
    <name type="scientific">Pantoea cypripedii</name>
    <name type="common">Pectobacterium cypripedii</name>
    <name type="synonym">Erwinia cypripedii</name>
    <dbReference type="NCBI Taxonomy" id="55209"/>
    <lineage>
        <taxon>Bacteria</taxon>
        <taxon>Pseudomonadati</taxon>
        <taxon>Pseudomonadota</taxon>
        <taxon>Gammaproteobacteria</taxon>
        <taxon>Enterobacterales</taxon>
        <taxon>Erwiniaceae</taxon>
        <taxon>Pantoea</taxon>
    </lineage>
</organism>
<accession>A0A1X1EKX0</accession>
<dbReference type="Proteomes" id="UP000193749">
    <property type="component" value="Unassembled WGS sequence"/>
</dbReference>
<name>A0A1X1EKX0_PANCY</name>
<evidence type="ECO:0000313" key="5">
    <source>
        <dbReference type="Proteomes" id="UP000193749"/>
    </source>
</evidence>
<feature type="domain" description="Cellulose-binding Sde182 nucleoside hydrolase-like" evidence="2">
    <location>
        <begin position="49"/>
        <end position="318"/>
    </location>
</feature>
<evidence type="ECO:0008006" key="6">
    <source>
        <dbReference type="Google" id="ProtNLM"/>
    </source>
</evidence>
<dbReference type="InterPro" id="IPR011483">
    <property type="entry name" value="Sde182_NH-like"/>
</dbReference>
<evidence type="ECO:0000259" key="3">
    <source>
        <dbReference type="Pfam" id="PF21027"/>
    </source>
</evidence>
<reference evidence="4 5" key="1">
    <citation type="journal article" date="2017" name="Antonie Van Leeuwenhoek">
        <title>Phylogenomic resolution of the bacterial genus Pantoea and its relationship with Erwinia and Tatumella.</title>
        <authorList>
            <person name="Palmer M."/>
            <person name="Steenkamp E.T."/>
            <person name="Coetzee M.P."/>
            <person name="Chan W.Y."/>
            <person name="van Zyl E."/>
            <person name="De Maayer P."/>
            <person name="Coutinho T.A."/>
            <person name="Blom J."/>
            <person name="Smits T.H."/>
            <person name="Duffy B."/>
            <person name="Venter S.N."/>
        </authorList>
    </citation>
    <scope>NUCLEOTIDE SEQUENCE [LARGE SCALE GENOMIC DNA]</scope>
    <source>
        <strain evidence="4 5">LMG 2657</strain>
    </source>
</reference>
<feature type="chain" id="PRO_5012846321" description="DUF1593 domain-containing protein" evidence="1">
    <location>
        <begin position="30"/>
        <end position="513"/>
    </location>
</feature>